<protein>
    <recommendedName>
        <fullName evidence="5">Vitellogenin II</fullName>
    </recommendedName>
</protein>
<feature type="signal peptide" evidence="2">
    <location>
        <begin position="1"/>
        <end position="27"/>
    </location>
</feature>
<reference evidence="4" key="1">
    <citation type="submission" date="2017-09" db="EMBL/GenBank/DDBJ databases">
        <authorList>
            <person name="Varghese N."/>
            <person name="Submissions S."/>
        </authorList>
    </citation>
    <scope>NUCLEOTIDE SEQUENCE [LARGE SCALE GENOMIC DNA]</scope>
    <source>
        <strain evidence="4">CGMCC 1.12803</strain>
    </source>
</reference>
<proteinExistence type="predicted"/>
<dbReference type="RefSeq" id="WP_097129530.1">
    <property type="nucleotide sequence ID" value="NZ_OCMT01000001.1"/>
</dbReference>
<dbReference type="Proteomes" id="UP000219281">
    <property type="component" value="Unassembled WGS sequence"/>
</dbReference>
<sequence>MRVNHFLTSTLAAAAMLVASCSTQKMAQNNTADDVYNTTAQARVYKYSPPVQTAQIDTSRYDANYRASDESYDMDYASRIDRFYYGSPNRVYFDDYYNVYGYNSWYNPYDWSLGFNYGWGFNRWHNPYSSWAFYGSPYYWNTWGPYSYWGGGLGWGGGFGGGYWGGGYWGGGGWGGNVIVRNDNYRPRPTRGSYGNSGSNGIYNGRPVGSRGNVSNGVNRPTRAENYNPATNGMSRPDRSSGSSNSGRPTRTTESRPSTRENNAPSRPSYSPPPSNNGGSSSSGRGSSGSSGGGSSRPTRGGGRG</sequence>
<evidence type="ECO:0000256" key="2">
    <source>
        <dbReference type="SAM" id="SignalP"/>
    </source>
</evidence>
<name>A0A285ZUE9_9SPHI</name>
<dbReference type="AlphaFoldDB" id="A0A285ZUE9"/>
<evidence type="ECO:0000256" key="1">
    <source>
        <dbReference type="SAM" id="MobiDB-lite"/>
    </source>
</evidence>
<feature type="compositionally biased region" description="Gly residues" evidence="1">
    <location>
        <begin position="286"/>
        <end position="305"/>
    </location>
</feature>
<organism evidence="3 4">
    <name type="scientific">Pedobacter xixiisoli</name>
    <dbReference type="NCBI Taxonomy" id="1476464"/>
    <lineage>
        <taxon>Bacteria</taxon>
        <taxon>Pseudomonadati</taxon>
        <taxon>Bacteroidota</taxon>
        <taxon>Sphingobacteriia</taxon>
        <taxon>Sphingobacteriales</taxon>
        <taxon>Sphingobacteriaceae</taxon>
        <taxon>Pedobacter</taxon>
    </lineage>
</organism>
<evidence type="ECO:0000313" key="4">
    <source>
        <dbReference type="Proteomes" id="UP000219281"/>
    </source>
</evidence>
<evidence type="ECO:0008006" key="5">
    <source>
        <dbReference type="Google" id="ProtNLM"/>
    </source>
</evidence>
<feature type="compositionally biased region" description="Low complexity" evidence="1">
    <location>
        <begin position="192"/>
        <end position="205"/>
    </location>
</feature>
<feature type="compositionally biased region" description="Low complexity" evidence="1">
    <location>
        <begin position="276"/>
        <end position="285"/>
    </location>
</feature>
<evidence type="ECO:0000313" key="3">
    <source>
        <dbReference type="EMBL" id="SOD13274.1"/>
    </source>
</evidence>
<feature type="compositionally biased region" description="Low complexity" evidence="1">
    <location>
        <begin position="240"/>
        <end position="250"/>
    </location>
</feature>
<keyword evidence="2" id="KW-0732">Signal</keyword>
<feature type="chain" id="PRO_5013012991" description="Vitellogenin II" evidence="2">
    <location>
        <begin position="28"/>
        <end position="305"/>
    </location>
</feature>
<keyword evidence="4" id="KW-1185">Reference proteome</keyword>
<gene>
    <name evidence="3" type="ORF">SAMN06297358_1101</name>
</gene>
<feature type="region of interest" description="Disordered" evidence="1">
    <location>
        <begin position="189"/>
        <end position="305"/>
    </location>
</feature>
<dbReference type="PROSITE" id="PS51257">
    <property type="entry name" value="PROKAR_LIPOPROTEIN"/>
    <property type="match status" value="1"/>
</dbReference>
<accession>A0A285ZUE9</accession>
<dbReference type="EMBL" id="OCMT01000001">
    <property type="protein sequence ID" value="SOD13274.1"/>
    <property type="molecule type" value="Genomic_DNA"/>
</dbReference>